<proteinExistence type="predicted"/>
<accession>A0A2S2Q1M3</accession>
<protein>
    <submittedName>
        <fullName evidence="2">Uncharacterized protein</fullName>
    </submittedName>
</protein>
<keyword evidence="1" id="KW-0472">Membrane</keyword>
<sequence length="128" mass="14425">MCTSNRVPLIKKFKKHWANTLITGVLTDMMCAMLVVSIDLMIFKPAIASSDNRTRIGPARIRGDPRGEMTITRRTALRSNGVRYVEDSIQPTFYQKHLFFPAFSNRSVFYDAPRACTALNGNTATSTY</sequence>
<dbReference type="EMBL" id="GGMS01002455">
    <property type="protein sequence ID" value="MBY71658.1"/>
    <property type="molecule type" value="Transcribed_RNA"/>
</dbReference>
<evidence type="ECO:0000313" key="2">
    <source>
        <dbReference type="EMBL" id="MBY71658.1"/>
    </source>
</evidence>
<feature type="transmembrane region" description="Helical" evidence="1">
    <location>
        <begin position="21"/>
        <end position="43"/>
    </location>
</feature>
<keyword evidence="1" id="KW-1133">Transmembrane helix</keyword>
<evidence type="ECO:0000256" key="1">
    <source>
        <dbReference type="SAM" id="Phobius"/>
    </source>
</evidence>
<name>A0A2S2Q1M3_9HEMI</name>
<reference evidence="2" key="1">
    <citation type="submission" date="2018-04" db="EMBL/GenBank/DDBJ databases">
        <title>Transcriptome assembly of Sipha flava.</title>
        <authorList>
            <person name="Scully E.D."/>
            <person name="Geib S.M."/>
            <person name="Palmer N.A."/>
            <person name="Koch K."/>
            <person name="Bradshaw J."/>
            <person name="Heng-Moss T."/>
            <person name="Sarath G."/>
        </authorList>
    </citation>
    <scope>NUCLEOTIDE SEQUENCE</scope>
</reference>
<organism evidence="2">
    <name type="scientific">Sipha flava</name>
    <name type="common">yellow sugarcane aphid</name>
    <dbReference type="NCBI Taxonomy" id="143950"/>
    <lineage>
        <taxon>Eukaryota</taxon>
        <taxon>Metazoa</taxon>
        <taxon>Ecdysozoa</taxon>
        <taxon>Arthropoda</taxon>
        <taxon>Hexapoda</taxon>
        <taxon>Insecta</taxon>
        <taxon>Pterygota</taxon>
        <taxon>Neoptera</taxon>
        <taxon>Paraneoptera</taxon>
        <taxon>Hemiptera</taxon>
        <taxon>Sternorrhyncha</taxon>
        <taxon>Aphidomorpha</taxon>
        <taxon>Aphidoidea</taxon>
        <taxon>Aphididae</taxon>
        <taxon>Sipha</taxon>
    </lineage>
</organism>
<dbReference type="AlphaFoldDB" id="A0A2S2Q1M3"/>
<gene>
    <name evidence="2" type="ORF">g.183500</name>
</gene>
<keyword evidence="1" id="KW-0812">Transmembrane</keyword>